<comment type="caution">
    <text evidence="5">The sequence shown here is derived from an EMBL/GenBank/DDBJ whole genome shotgun (WGS) entry which is preliminary data.</text>
</comment>
<evidence type="ECO:0000313" key="5">
    <source>
        <dbReference type="EMBL" id="GBF94066.1"/>
    </source>
</evidence>
<accession>A0A2V0P2I2</accession>
<dbReference type="GO" id="GO:0016787">
    <property type="term" value="F:hydrolase activity"/>
    <property type="evidence" value="ECO:0007669"/>
    <property type="project" value="InterPro"/>
</dbReference>
<dbReference type="SMART" id="SM01001">
    <property type="entry name" value="AIRC"/>
    <property type="match status" value="1"/>
</dbReference>
<dbReference type="EC" id="4.1.1.21" evidence="2"/>
<organism evidence="5 6">
    <name type="scientific">Raphidocelis subcapitata</name>
    <dbReference type="NCBI Taxonomy" id="307507"/>
    <lineage>
        <taxon>Eukaryota</taxon>
        <taxon>Viridiplantae</taxon>
        <taxon>Chlorophyta</taxon>
        <taxon>core chlorophytes</taxon>
        <taxon>Chlorophyceae</taxon>
        <taxon>CS clade</taxon>
        <taxon>Sphaeropleales</taxon>
        <taxon>Selenastraceae</taxon>
        <taxon>Raphidocelis</taxon>
    </lineage>
</organism>
<dbReference type="GO" id="GO:0004638">
    <property type="term" value="F:phosphoribosylaminoimidazole carboxylase activity"/>
    <property type="evidence" value="ECO:0007669"/>
    <property type="project" value="UniProtKB-EC"/>
</dbReference>
<dbReference type="PANTHER" id="PTHR43064">
    <property type="entry name" value="PHOSPHORIBOSYLAMINOIMIDAZOLE CARBOXYLASE-RELATED"/>
    <property type="match status" value="1"/>
</dbReference>
<proteinExistence type="predicted"/>
<comment type="pathway">
    <text evidence="1">Purine metabolism; IMP biosynthesis via de novo pathway; 5-amino-1-(5-phospho-D-ribosyl)imidazole-4-carboxylate from 5-amino-1-(5-phospho-D-ribosyl)imidazole (carboxylase route): step 1/1.</text>
</comment>
<protein>
    <recommendedName>
        <fullName evidence="2">phosphoribosylaminoimidazole carboxylase</fullName>
        <ecNumber evidence="2">4.1.1.21</ecNumber>
    </recommendedName>
</protein>
<dbReference type="UniPathway" id="UPA00074">
    <property type="reaction ID" value="UER00130"/>
</dbReference>
<evidence type="ECO:0000256" key="3">
    <source>
        <dbReference type="SAM" id="MobiDB-lite"/>
    </source>
</evidence>
<dbReference type="Gene3D" id="3.40.50.1970">
    <property type="match status" value="1"/>
</dbReference>
<dbReference type="InterPro" id="IPR039476">
    <property type="entry name" value="P2CMN_synthase_LarB"/>
</dbReference>
<evidence type="ECO:0000256" key="2">
    <source>
        <dbReference type="ARBA" id="ARBA00012329"/>
    </source>
</evidence>
<dbReference type="STRING" id="307507.A0A2V0P2I2"/>
<dbReference type="Proteomes" id="UP000247498">
    <property type="component" value="Unassembled WGS sequence"/>
</dbReference>
<dbReference type="EMBL" id="BDRX01000047">
    <property type="protein sequence ID" value="GBF94066.1"/>
    <property type="molecule type" value="Genomic_DNA"/>
</dbReference>
<sequence>MALCARLSRGSRPVCVRPVASGHAAGMGRAPLRAKPATGDRDLRVGAAPHSMPSPPPTGSAGRPHQPLPLIVHGAGQSPETIAAAMREHLANLQHQAIATGIEPSQYARVRELLPGVKYQARARCLMVKSEDGALQRLPGTVGLVGGGDADAAAMDQARLLLQHLGAFVISKDGLAAADAASLAAAAPALHVCDVVIVVAGADAGLPAAVADMVDAPVLAAPSIASGVAALPLGAAPVAVTAADDGASAAVMAARMLRTAATRAVQIAEAAAAAAAHPQLAAASAGEAAAHSLQH</sequence>
<feature type="region of interest" description="Disordered" evidence="3">
    <location>
        <begin position="20"/>
        <end position="66"/>
    </location>
</feature>
<name>A0A2V0P2I2_9CHLO</name>
<dbReference type="InterPro" id="IPR000031">
    <property type="entry name" value="PurE_dom"/>
</dbReference>
<evidence type="ECO:0000259" key="4">
    <source>
        <dbReference type="SMART" id="SM01001"/>
    </source>
</evidence>
<evidence type="ECO:0000313" key="6">
    <source>
        <dbReference type="Proteomes" id="UP000247498"/>
    </source>
</evidence>
<dbReference type="PANTHER" id="PTHR43064:SF1">
    <property type="entry name" value="SLL1489 PROTEIN"/>
    <property type="match status" value="1"/>
</dbReference>
<dbReference type="GO" id="GO:0006189">
    <property type="term" value="P:'de novo' IMP biosynthetic process"/>
    <property type="evidence" value="ECO:0007669"/>
    <property type="project" value="UniProtKB-UniPathway"/>
</dbReference>
<reference evidence="5 6" key="1">
    <citation type="journal article" date="2018" name="Sci. Rep.">
        <title>Raphidocelis subcapitata (=Pseudokirchneriella subcapitata) provides an insight into genome evolution and environmental adaptations in the Sphaeropleales.</title>
        <authorList>
            <person name="Suzuki S."/>
            <person name="Yamaguchi H."/>
            <person name="Nakajima N."/>
            <person name="Kawachi M."/>
        </authorList>
    </citation>
    <scope>NUCLEOTIDE SEQUENCE [LARGE SCALE GENOMIC DNA]</scope>
    <source>
        <strain evidence="5 6">NIES-35</strain>
    </source>
</reference>
<evidence type="ECO:0000256" key="1">
    <source>
        <dbReference type="ARBA" id="ARBA00004747"/>
    </source>
</evidence>
<keyword evidence="6" id="KW-1185">Reference proteome</keyword>
<dbReference type="OrthoDB" id="547596at2759"/>
<feature type="domain" description="PurE" evidence="4">
    <location>
        <begin position="140"/>
        <end position="273"/>
    </location>
</feature>
<gene>
    <name evidence="5" type="ORF">Rsub_07334</name>
</gene>
<dbReference type="AlphaFoldDB" id="A0A2V0P2I2"/>
<dbReference type="SUPFAM" id="SSF52255">
    <property type="entry name" value="N5-CAIR mutase (phosphoribosylaminoimidazole carboxylase, PurE)"/>
    <property type="match status" value="1"/>
</dbReference>
<dbReference type="InParanoid" id="A0A2V0P2I2"/>